<dbReference type="InterPro" id="IPR036271">
    <property type="entry name" value="Tet_transcr_reg_TetR-rel_C_sf"/>
</dbReference>
<evidence type="ECO:0000313" key="9">
    <source>
        <dbReference type="Proteomes" id="UP000515498"/>
    </source>
</evidence>
<name>A0A1G4V2R2_9MYCO</name>
<dbReference type="Gene3D" id="1.10.357.10">
    <property type="entry name" value="Tetracycline Repressor, domain 2"/>
    <property type="match status" value="1"/>
</dbReference>
<dbReference type="InterPro" id="IPR001647">
    <property type="entry name" value="HTH_TetR"/>
</dbReference>
<keyword evidence="1" id="KW-0805">Transcription regulation</keyword>
<keyword evidence="3" id="KW-0804">Transcription</keyword>
<dbReference type="Proteomes" id="UP000515498">
    <property type="component" value="Chromosome"/>
</dbReference>
<dbReference type="AlphaFoldDB" id="A0A1G4V2R2"/>
<keyword evidence="2 4" id="KW-0238">DNA-binding</keyword>
<dbReference type="RefSeq" id="WP_090352951.1">
    <property type="nucleotide sequence ID" value="NZ_CP059894.1"/>
</dbReference>
<dbReference type="PANTHER" id="PTHR30055">
    <property type="entry name" value="HTH-TYPE TRANSCRIPTIONAL REGULATOR RUTR"/>
    <property type="match status" value="1"/>
</dbReference>
<dbReference type="PRINTS" id="PR00455">
    <property type="entry name" value="HTHTETR"/>
</dbReference>
<dbReference type="InterPro" id="IPR011075">
    <property type="entry name" value="TetR_C"/>
</dbReference>
<dbReference type="KEGG" id="mflu:HZU40_27360"/>
<reference evidence="6 9" key="3">
    <citation type="submission" date="2020-07" db="EMBL/GenBank/DDBJ databases">
        <title>Draft genome sequence of four isobutane-metabolizing strains capable of cometabolically degrading diverse ether contaminants.</title>
        <authorList>
            <person name="Chen W."/>
            <person name="Faulkner N."/>
            <person name="Smith C."/>
            <person name="Hyman M."/>
        </authorList>
    </citation>
    <scope>NUCLEOTIDE SEQUENCE [LARGE SCALE GENOMIC DNA]</scope>
    <source>
        <strain evidence="6 9">2A</strain>
    </source>
</reference>
<dbReference type="SUPFAM" id="SSF46689">
    <property type="entry name" value="Homeodomain-like"/>
    <property type="match status" value="1"/>
</dbReference>
<proteinExistence type="predicted"/>
<sequence>MSAAPTAVPHPVRGGRGARDRILASARKLFYFNGIRDTGVEALAEHAHVSKRTLYQHFPSKDVLIAAYLRDIIDTGGSRPEKNLAADGAPRARLLSIFDIAGRGPFRGCPFHNAAVEAADDMPEVRQIVADHKRDFIDRLAGAAAEAGLRDPVAVARRLAVLLEGATGLATSLGDTAPLRDARAIAELVIDAAR</sequence>
<dbReference type="Pfam" id="PF00440">
    <property type="entry name" value="TetR_N"/>
    <property type="match status" value="1"/>
</dbReference>
<reference evidence="7" key="1">
    <citation type="submission" date="2016-10" db="EMBL/GenBank/DDBJ databases">
        <authorList>
            <person name="de Groot N.N."/>
        </authorList>
    </citation>
    <scope>NUCLEOTIDE SEQUENCE [LARGE SCALE GENOMIC DNA]</scope>
    <source>
        <strain evidence="7">UNC267MFSha1.1M11</strain>
    </source>
</reference>
<evidence type="ECO:0000259" key="5">
    <source>
        <dbReference type="PROSITE" id="PS50977"/>
    </source>
</evidence>
<evidence type="ECO:0000256" key="1">
    <source>
        <dbReference type="ARBA" id="ARBA00023015"/>
    </source>
</evidence>
<evidence type="ECO:0000256" key="2">
    <source>
        <dbReference type="ARBA" id="ARBA00023125"/>
    </source>
</evidence>
<evidence type="ECO:0000313" key="8">
    <source>
        <dbReference type="Proteomes" id="UP000199707"/>
    </source>
</evidence>
<evidence type="ECO:0000256" key="3">
    <source>
        <dbReference type="ARBA" id="ARBA00023163"/>
    </source>
</evidence>
<protein>
    <submittedName>
        <fullName evidence="6">TetR/AcrR family transcriptional regulator</fullName>
    </submittedName>
    <submittedName>
        <fullName evidence="7">Transcriptional regulator, TetR family</fullName>
    </submittedName>
</protein>
<feature type="domain" description="HTH tetR-type" evidence="5">
    <location>
        <begin position="16"/>
        <end position="76"/>
    </location>
</feature>
<dbReference type="PROSITE" id="PS50977">
    <property type="entry name" value="HTH_TETR_2"/>
    <property type="match status" value="1"/>
</dbReference>
<accession>A0A1G4V2R2</accession>
<feature type="DNA-binding region" description="H-T-H motif" evidence="4">
    <location>
        <begin position="39"/>
        <end position="58"/>
    </location>
</feature>
<dbReference type="GO" id="GO:0000976">
    <property type="term" value="F:transcription cis-regulatory region binding"/>
    <property type="evidence" value="ECO:0007669"/>
    <property type="project" value="TreeGrafter"/>
</dbReference>
<dbReference type="EMBL" id="CP059894">
    <property type="protein sequence ID" value="QNJ91860.1"/>
    <property type="molecule type" value="Genomic_DNA"/>
</dbReference>
<evidence type="ECO:0000256" key="4">
    <source>
        <dbReference type="PROSITE-ProRule" id="PRU00335"/>
    </source>
</evidence>
<dbReference type="InterPro" id="IPR050109">
    <property type="entry name" value="HTH-type_TetR-like_transc_reg"/>
</dbReference>
<dbReference type="Pfam" id="PF16925">
    <property type="entry name" value="TetR_C_13"/>
    <property type="match status" value="1"/>
</dbReference>
<dbReference type="SUPFAM" id="SSF48498">
    <property type="entry name" value="Tetracyclin repressor-like, C-terminal domain"/>
    <property type="match status" value="1"/>
</dbReference>
<reference evidence="8" key="2">
    <citation type="submission" date="2016-10" db="EMBL/GenBank/DDBJ databases">
        <authorList>
            <person name="Varghese N."/>
            <person name="Submissions S."/>
        </authorList>
    </citation>
    <scope>NUCLEOTIDE SEQUENCE [LARGE SCALE GENOMIC DNA]</scope>
    <source>
        <strain evidence="8">UNC267MFSha1.1M11</strain>
    </source>
</reference>
<organism evidence="7 8">
    <name type="scientific">Mycolicibacterium fluoranthenivorans</name>
    <dbReference type="NCBI Taxonomy" id="258505"/>
    <lineage>
        <taxon>Bacteria</taxon>
        <taxon>Bacillati</taxon>
        <taxon>Actinomycetota</taxon>
        <taxon>Actinomycetes</taxon>
        <taxon>Mycobacteriales</taxon>
        <taxon>Mycobacteriaceae</taxon>
        <taxon>Mycolicibacterium</taxon>
    </lineage>
</organism>
<evidence type="ECO:0000313" key="7">
    <source>
        <dbReference type="EMBL" id="SCX00295.1"/>
    </source>
</evidence>
<evidence type="ECO:0000313" key="6">
    <source>
        <dbReference type="EMBL" id="QNJ91860.1"/>
    </source>
</evidence>
<gene>
    <name evidence="6" type="ORF">HZU40_27360</name>
    <name evidence="7" type="ORF">SAMN02799620_00073</name>
</gene>
<dbReference type="PANTHER" id="PTHR30055:SF200">
    <property type="entry name" value="HTH-TYPE TRANSCRIPTIONAL REPRESSOR BDCR"/>
    <property type="match status" value="1"/>
</dbReference>
<dbReference type="EMBL" id="FMUB01000001">
    <property type="protein sequence ID" value="SCX00295.1"/>
    <property type="molecule type" value="Genomic_DNA"/>
</dbReference>
<dbReference type="GO" id="GO:0003700">
    <property type="term" value="F:DNA-binding transcription factor activity"/>
    <property type="evidence" value="ECO:0007669"/>
    <property type="project" value="TreeGrafter"/>
</dbReference>
<dbReference type="InterPro" id="IPR009057">
    <property type="entry name" value="Homeodomain-like_sf"/>
</dbReference>
<dbReference type="Proteomes" id="UP000199707">
    <property type="component" value="Unassembled WGS sequence"/>
</dbReference>
<dbReference type="STRING" id="1502745.SAMN02799620_00073"/>